<dbReference type="OMA" id="ACAKANC"/>
<name>K0RAN9_THAOC</name>
<proteinExistence type="predicted"/>
<feature type="transmembrane region" description="Helical" evidence="1">
    <location>
        <begin position="98"/>
        <end position="129"/>
    </location>
</feature>
<evidence type="ECO:0000313" key="3">
    <source>
        <dbReference type="Proteomes" id="UP000266841"/>
    </source>
</evidence>
<keyword evidence="3" id="KW-1185">Reference proteome</keyword>
<keyword evidence="1" id="KW-1133">Transmembrane helix</keyword>
<protein>
    <submittedName>
        <fullName evidence="2">Uncharacterized protein</fullName>
    </submittedName>
</protein>
<dbReference type="OrthoDB" id="10531672at2759"/>
<dbReference type="eggNOG" id="ENOG502TN7M">
    <property type="taxonomic scope" value="Eukaryota"/>
</dbReference>
<gene>
    <name evidence="2" type="ORF">THAOC_31741</name>
</gene>
<dbReference type="EMBL" id="AGNL01044848">
    <property type="protein sequence ID" value="EJK49389.1"/>
    <property type="molecule type" value="Genomic_DNA"/>
</dbReference>
<sequence>MALANNGTLVGKYDDAVVTMNPWHLLACAKANCIVAILHFRHVYLDAYLDALASIIVIILSLCMMFISLQMPEKLMIYFEMTGKEIVFTWRMRSVADIVQILFLVAFGLMGKIMAIVTAVLLVLVYTLAQHRPDIFRELFRAHAGDPQVGEGADDGGYIQEGGAHMT</sequence>
<dbReference type="AlphaFoldDB" id="K0RAN9"/>
<evidence type="ECO:0000256" key="1">
    <source>
        <dbReference type="SAM" id="Phobius"/>
    </source>
</evidence>
<reference evidence="2 3" key="1">
    <citation type="journal article" date="2012" name="Genome Biol.">
        <title>Genome and low-iron response of an oceanic diatom adapted to chronic iron limitation.</title>
        <authorList>
            <person name="Lommer M."/>
            <person name="Specht M."/>
            <person name="Roy A.S."/>
            <person name="Kraemer L."/>
            <person name="Andreson R."/>
            <person name="Gutowska M.A."/>
            <person name="Wolf J."/>
            <person name="Bergner S.V."/>
            <person name="Schilhabel M.B."/>
            <person name="Klostermeier U.C."/>
            <person name="Beiko R.G."/>
            <person name="Rosenstiel P."/>
            <person name="Hippler M."/>
            <person name="Laroche J."/>
        </authorList>
    </citation>
    <scope>NUCLEOTIDE SEQUENCE [LARGE SCALE GENOMIC DNA]</scope>
    <source>
        <strain evidence="2 3">CCMP1005</strain>
    </source>
</reference>
<evidence type="ECO:0000313" key="2">
    <source>
        <dbReference type="EMBL" id="EJK49389.1"/>
    </source>
</evidence>
<keyword evidence="1" id="KW-0472">Membrane</keyword>
<feature type="transmembrane region" description="Helical" evidence="1">
    <location>
        <begin position="47"/>
        <end position="69"/>
    </location>
</feature>
<organism evidence="2 3">
    <name type="scientific">Thalassiosira oceanica</name>
    <name type="common">Marine diatom</name>
    <dbReference type="NCBI Taxonomy" id="159749"/>
    <lineage>
        <taxon>Eukaryota</taxon>
        <taxon>Sar</taxon>
        <taxon>Stramenopiles</taxon>
        <taxon>Ochrophyta</taxon>
        <taxon>Bacillariophyta</taxon>
        <taxon>Coscinodiscophyceae</taxon>
        <taxon>Thalassiosirophycidae</taxon>
        <taxon>Thalassiosirales</taxon>
        <taxon>Thalassiosiraceae</taxon>
        <taxon>Thalassiosira</taxon>
    </lineage>
</organism>
<accession>K0RAN9</accession>
<keyword evidence="1" id="KW-0812">Transmembrane</keyword>
<dbReference type="Proteomes" id="UP000266841">
    <property type="component" value="Unassembled WGS sequence"/>
</dbReference>
<comment type="caution">
    <text evidence="2">The sequence shown here is derived from an EMBL/GenBank/DDBJ whole genome shotgun (WGS) entry which is preliminary data.</text>
</comment>